<dbReference type="InterPro" id="IPR005104">
    <property type="entry name" value="WHTH_HrcA_DNA-bd"/>
</dbReference>
<name>A0A328UD76_9FIRM</name>
<keyword evidence="4 5" id="KW-0804">Transcription</keyword>
<dbReference type="Gene3D" id="1.10.10.10">
    <property type="entry name" value="Winged helix-like DNA-binding domain superfamily/Winged helix DNA-binding domain"/>
    <property type="match status" value="1"/>
</dbReference>
<feature type="domain" description="Winged helix-turn-helix transcription repressor HrcA DNA-binding" evidence="7">
    <location>
        <begin position="2"/>
        <end position="72"/>
    </location>
</feature>
<dbReference type="InterPro" id="IPR002571">
    <property type="entry name" value="HrcA"/>
</dbReference>
<dbReference type="PIRSF" id="PIRSF005485">
    <property type="entry name" value="HrcA"/>
    <property type="match status" value="1"/>
</dbReference>
<dbReference type="GO" id="GO:0045892">
    <property type="term" value="P:negative regulation of DNA-templated transcription"/>
    <property type="evidence" value="ECO:0007669"/>
    <property type="project" value="UniProtKB-UniRule"/>
</dbReference>
<evidence type="ECO:0000256" key="3">
    <source>
        <dbReference type="ARBA" id="ARBA00023016"/>
    </source>
</evidence>
<comment type="similarity">
    <text evidence="5">Belongs to the HrcA family.</text>
</comment>
<evidence type="ECO:0000256" key="5">
    <source>
        <dbReference type="HAMAP-Rule" id="MF_00081"/>
    </source>
</evidence>
<reference evidence="8 9" key="1">
    <citation type="submission" date="2018-06" db="EMBL/GenBank/DDBJ databases">
        <title>Noncontiguous genome sequence of Ruminococcaceae bacterium ASD2818.</title>
        <authorList>
            <person name="Chaplin A.V."/>
            <person name="Sokolova S.R."/>
            <person name="Kochetkova T.O."/>
            <person name="Goltsov A.Y."/>
            <person name="Trofimov D.Y."/>
            <person name="Efimov B.A."/>
        </authorList>
    </citation>
    <scope>NUCLEOTIDE SEQUENCE [LARGE SCALE GENOMIC DNA]</scope>
    <source>
        <strain evidence="8 9">ASD2818</strain>
    </source>
</reference>
<dbReference type="Gene3D" id="3.30.450.40">
    <property type="match status" value="1"/>
</dbReference>
<dbReference type="Pfam" id="PF01628">
    <property type="entry name" value="HrcA"/>
    <property type="match status" value="1"/>
</dbReference>
<comment type="function">
    <text evidence="5">Negative regulator of class I heat shock genes (grpE-dnaK-dnaJ and groELS operons). Prevents heat-shock induction of these operons.</text>
</comment>
<dbReference type="Proteomes" id="UP000249377">
    <property type="component" value="Unassembled WGS sequence"/>
</dbReference>
<evidence type="ECO:0000313" key="8">
    <source>
        <dbReference type="EMBL" id="RAQ29787.1"/>
    </source>
</evidence>
<accession>A0A328UD76</accession>
<keyword evidence="3 5" id="KW-0346">Stress response</keyword>
<dbReference type="PANTHER" id="PTHR34824:SF1">
    <property type="entry name" value="HEAT-INDUCIBLE TRANSCRIPTION REPRESSOR HRCA"/>
    <property type="match status" value="1"/>
</dbReference>
<dbReference type="PANTHER" id="PTHR34824">
    <property type="entry name" value="HEAT-INDUCIBLE TRANSCRIPTION REPRESSOR HRCA"/>
    <property type="match status" value="1"/>
</dbReference>
<dbReference type="NCBIfam" id="TIGR00331">
    <property type="entry name" value="hrcA"/>
    <property type="match status" value="1"/>
</dbReference>
<dbReference type="HAMAP" id="MF_00081">
    <property type="entry name" value="HrcA"/>
    <property type="match status" value="1"/>
</dbReference>
<dbReference type="SUPFAM" id="SSF46785">
    <property type="entry name" value="Winged helix' DNA-binding domain"/>
    <property type="match status" value="1"/>
</dbReference>
<dbReference type="Gene3D" id="3.30.390.60">
    <property type="entry name" value="Heat-inducible transcription repressor hrca homolog, domain 3"/>
    <property type="match status" value="1"/>
</dbReference>
<dbReference type="InterPro" id="IPR023120">
    <property type="entry name" value="WHTH_transcript_rep_HrcA_IDD"/>
</dbReference>
<dbReference type="Pfam" id="PF03444">
    <property type="entry name" value="WHD_HrcA"/>
    <property type="match status" value="1"/>
</dbReference>
<sequence length="342" mass="37343">MELTTRKQKILAAVVNLYIVTGEPVGSKALCEVLDFNVSSATVRNEMSSLAEMGLLEQPHTSAGRIPSQRGYRYYVDALLPKYTLSVEERSVIDSVLFDSAYDPEKLMNSVSRALAAMTRFTAVSTTPSGSAADIRAVQFVQTSRRTAMVVLMTSAGTMKTRVFHCDFDITSDILRVYFRTLNEKLVGRPVVEVTPAFIQGLAASLGEMAILMSAPLSAVLEVARESMGADLCMHGETNLLFCPEFELGGARQIMDFLSRPEELTNLILQPGGAKVLIGREIQRKELADTSMVFAPYYIGGQEAGSIAVIGPTRMHYSRVIAGIDYLAEAVGKMLTELMSNE</sequence>
<evidence type="ECO:0000256" key="4">
    <source>
        <dbReference type="ARBA" id="ARBA00023163"/>
    </source>
</evidence>
<dbReference type="InterPro" id="IPR036390">
    <property type="entry name" value="WH_DNA-bd_sf"/>
</dbReference>
<dbReference type="GO" id="GO:0003677">
    <property type="term" value="F:DNA binding"/>
    <property type="evidence" value="ECO:0007669"/>
    <property type="project" value="InterPro"/>
</dbReference>
<keyword evidence="9" id="KW-1185">Reference proteome</keyword>
<evidence type="ECO:0000259" key="6">
    <source>
        <dbReference type="Pfam" id="PF01628"/>
    </source>
</evidence>
<protein>
    <recommendedName>
        <fullName evidence="5">Heat-inducible transcription repressor HrcA</fullName>
    </recommendedName>
</protein>
<dbReference type="InterPro" id="IPR036388">
    <property type="entry name" value="WH-like_DNA-bd_sf"/>
</dbReference>
<gene>
    <name evidence="5 8" type="primary">hrcA</name>
    <name evidence="8" type="ORF">DPQ25_05695</name>
</gene>
<evidence type="ECO:0000256" key="1">
    <source>
        <dbReference type="ARBA" id="ARBA00022491"/>
    </source>
</evidence>
<evidence type="ECO:0000256" key="2">
    <source>
        <dbReference type="ARBA" id="ARBA00023015"/>
    </source>
</evidence>
<dbReference type="EMBL" id="QLYR01000002">
    <property type="protein sequence ID" value="RAQ29787.1"/>
    <property type="molecule type" value="Genomic_DNA"/>
</dbReference>
<dbReference type="RefSeq" id="WP_112332216.1">
    <property type="nucleotide sequence ID" value="NZ_JADPHD010000005.1"/>
</dbReference>
<dbReference type="AlphaFoldDB" id="A0A328UD76"/>
<dbReference type="InterPro" id="IPR021153">
    <property type="entry name" value="HrcA_C"/>
</dbReference>
<evidence type="ECO:0000259" key="7">
    <source>
        <dbReference type="Pfam" id="PF03444"/>
    </source>
</evidence>
<proteinExistence type="inferred from homology"/>
<dbReference type="InterPro" id="IPR029016">
    <property type="entry name" value="GAF-like_dom_sf"/>
</dbReference>
<organism evidence="8 9">
    <name type="scientific">Hydrogeniiclostridium mannosilyticum</name>
    <dbReference type="NCBI Taxonomy" id="2764322"/>
    <lineage>
        <taxon>Bacteria</taxon>
        <taxon>Bacillati</taxon>
        <taxon>Bacillota</taxon>
        <taxon>Clostridia</taxon>
        <taxon>Eubacteriales</taxon>
        <taxon>Acutalibacteraceae</taxon>
        <taxon>Hydrogeniiclostridium</taxon>
    </lineage>
</organism>
<keyword evidence="1 5" id="KW-0678">Repressor</keyword>
<keyword evidence="2 5" id="KW-0805">Transcription regulation</keyword>
<dbReference type="SUPFAM" id="SSF55781">
    <property type="entry name" value="GAF domain-like"/>
    <property type="match status" value="1"/>
</dbReference>
<evidence type="ECO:0000313" key="9">
    <source>
        <dbReference type="Proteomes" id="UP000249377"/>
    </source>
</evidence>
<feature type="domain" description="Heat-inducible transcription repressor HrcA C-terminal" evidence="6">
    <location>
        <begin position="105"/>
        <end position="321"/>
    </location>
</feature>
<comment type="caution">
    <text evidence="8">The sequence shown here is derived from an EMBL/GenBank/DDBJ whole genome shotgun (WGS) entry which is preliminary data.</text>
</comment>